<evidence type="ECO:0000313" key="2">
    <source>
        <dbReference type="Proteomes" id="UP000619479"/>
    </source>
</evidence>
<dbReference type="SUPFAM" id="SSF50998">
    <property type="entry name" value="Quinoprotein alcohol dehydrogenase-like"/>
    <property type="match status" value="1"/>
</dbReference>
<name>A0A919IR66_9ACTN</name>
<dbReference type="EMBL" id="BOMH01000043">
    <property type="protein sequence ID" value="GID68053.1"/>
    <property type="molecule type" value="Genomic_DNA"/>
</dbReference>
<dbReference type="AlphaFoldDB" id="A0A919IR66"/>
<comment type="caution">
    <text evidence="1">The sequence shown here is derived from an EMBL/GenBank/DDBJ whole genome shotgun (WGS) entry which is preliminary data.</text>
</comment>
<sequence length="438" mass="46495">MAIIDLGDVSAPDFPEEPLAPPRPLPRLGVVRLLAAALAVICALALNGSGRPAPPAVTEAWSAEIGLDTWPYAFGDSVLVAHGDPETVPESTSFDLATGQVRWAVKDPSLTSWLNPDPDSNQLYTPAKIRTVEDGGATTYFGSDTRALDARTGEVLWARPGDELAATAGEVLLGDRDDRGRITTLHLVRAADAGRLWDRPIPASDIVVVPDEPRETARIVVKSTTGELTTLGWSDGVPLATRRGTPRPGAEGWGPQVLRGQFYDILTGTPDGAVIAYATDTLAELWRFPISGEVAVQDCGPVLCVTDTHLTSGVDPATGARRWKLPSGDAAELSGGRVLLSRNRELSAPQSVVDATTGRVISDTPRDVRVLSLDDGRLLALGDTKTAPYRVTISVWDPETGRITLIGAVPGRSDTCQVHRRHLLCTGAGRLGVTDLGR</sequence>
<accession>A0A919IR66</accession>
<dbReference type="RefSeq" id="WP_203746583.1">
    <property type="nucleotide sequence ID" value="NZ_BAAAUC010000046.1"/>
</dbReference>
<organism evidence="1 2">
    <name type="scientific">Actinoplanes cyaneus</name>
    <dbReference type="NCBI Taxonomy" id="52696"/>
    <lineage>
        <taxon>Bacteria</taxon>
        <taxon>Bacillati</taxon>
        <taxon>Actinomycetota</taxon>
        <taxon>Actinomycetes</taxon>
        <taxon>Micromonosporales</taxon>
        <taxon>Micromonosporaceae</taxon>
        <taxon>Actinoplanes</taxon>
    </lineage>
</organism>
<reference evidence="1" key="1">
    <citation type="submission" date="2021-01" db="EMBL/GenBank/DDBJ databases">
        <title>Whole genome shotgun sequence of Actinoplanes cyaneus NBRC 14990.</title>
        <authorList>
            <person name="Komaki H."/>
            <person name="Tamura T."/>
        </authorList>
    </citation>
    <scope>NUCLEOTIDE SEQUENCE</scope>
    <source>
        <strain evidence="1">NBRC 14990</strain>
    </source>
</reference>
<dbReference type="Proteomes" id="UP000619479">
    <property type="component" value="Unassembled WGS sequence"/>
</dbReference>
<gene>
    <name evidence="1" type="ORF">Acy02nite_59340</name>
</gene>
<dbReference type="InterPro" id="IPR011047">
    <property type="entry name" value="Quinoprotein_ADH-like_sf"/>
</dbReference>
<evidence type="ECO:0000313" key="1">
    <source>
        <dbReference type="EMBL" id="GID68053.1"/>
    </source>
</evidence>
<protein>
    <submittedName>
        <fullName evidence="1">Uncharacterized protein</fullName>
    </submittedName>
</protein>
<proteinExistence type="predicted"/>
<dbReference type="InterPro" id="IPR015943">
    <property type="entry name" value="WD40/YVTN_repeat-like_dom_sf"/>
</dbReference>
<keyword evidence="2" id="KW-1185">Reference proteome</keyword>
<dbReference type="Gene3D" id="2.130.10.10">
    <property type="entry name" value="YVTN repeat-like/Quinoprotein amine dehydrogenase"/>
    <property type="match status" value="1"/>
</dbReference>